<dbReference type="Proteomes" id="UP000596742">
    <property type="component" value="Unassembled WGS sequence"/>
</dbReference>
<protein>
    <submittedName>
        <fullName evidence="2">Uncharacterized protein</fullName>
    </submittedName>
</protein>
<gene>
    <name evidence="2" type="ORF">MGAL_10B009832</name>
</gene>
<keyword evidence="3" id="KW-1185">Reference proteome</keyword>
<reference evidence="2" key="1">
    <citation type="submission" date="2018-11" db="EMBL/GenBank/DDBJ databases">
        <authorList>
            <person name="Alioto T."/>
            <person name="Alioto T."/>
        </authorList>
    </citation>
    <scope>NUCLEOTIDE SEQUENCE</scope>
</reference>
<name>A0A8B6F0T2_MYTGA</name>
<dbReference type="AlphaFoldDB" id="A0A8B6F0T2"/>
<evidence type="ECO:0000313" key="3">
    <source>
        <dbReference type="Proteomes" id="UP000596742"/>
    </source>
</evidence>
<comment type="caution">
    <text evidence="2">The sequence shown here is derived from an EMBL/GenBank/DDBJ whole genome shotgun (WGS) entry which is preliminary data.</text>
</comment>
<organism evidence="2 3">
    <name type="scientific">Mytilus galloprovincialis</name>
    <name type="common">Mediterranean mussel</name>
    <dbReference type="NCBI Taxonomy" id="29158"/>
    <lineage>
        <taxon>Eukaryota</taxon>
        <taxon>Metazoa</taxon>
        <taxon>Spiralia</taxon>
        <taxon>Lophotrochozoa</taxon>
        <taxon>Mollusca</taxon>
        <taxon>Bivalvia</taxon>
        <taxon>Autobranchia</taxon>
        <taxon>Pteriomorphia</taxon>
        <taxon>Mytilida</taxon>
        <taxon>Mytiloidea</taxon>
        <taxon>Mytilidae</taxon>
        <taxon>Mytilinae</taxon>
        <taxon>Mytilus</taxon>
    </lineage>
</organism>
<evidence type="ECO:0000313" key="2">
    <source>
        <dbReference type="EMBL" id="VDI42873.1"/>
    </source>
</evidence>
<feature type="compositionally biased region" description="Acidic residues" evidence="1">
    <location>
        <begin position="14"/>
        <end position="29"/>
    </location>
</feature>
<feature type="region of interest" description="Disordered" evidence="1">
    <location>
        <begin position="14"/>
        <end position="53"/>
    </location>
</feature>
<evidence type="ECO:0000256" key="1">
    <source>
        <dbReference type="SAM" id="MobiDB-lite"/>
    </source>
</evidence>
<feature type="compositionally biased region" description="Basic and acidic residues" evidence="1">
    <location>
        <begin position="35"/>
        <end position="45"/>
    </location>
</feature>
<proteinExistence type="predicted"/>
<sequence length="77" mass="8818">MKCVLQKNKPNEILVDEILDDSDNSDEYDSSSSSDDSHDTQEQTKNENIGHISRSGRVIRATVRLDLLKENWGKIRE</sequence>
<accession>A0A8B6F0T2</accession>
<dbReference type="EMBL" id="UYJE01006077">
    <property type="protein sequence ID" value="VDI42873.1"/>
    <property type="molecule type" value="Genomic_DNA"/>
</dbReference>